<dbReference type="GO" id="GO:0005524">
    <property type="term" value="F:ATP binding"/>
    <property type="evidence" value="ECO:0007669"/>
    <property type="project" value="UniProtKB-KW"/>
</dbReference>
<dbReference type="InterPro" id="IPR038257">
    <property type="entry name" value="CRISPR-assoc_Cas3_HD_sf"/>
</dbReference>
<proteinExistence type="inferred from homology"/>
<dbReference type="InterPro" id="IPR001650">
    <property type="entry name" value="Helicase_C-like"/>
</dbReference>
<dbReference type="SMART" id="SM00487">
    <property type="entry name" value="DEXDc"/>
    <property type="match status" value="1"/>
</dbReference>
<keyword evidence="8" id="KW-0067">ATP-binding</keyword>
<dbReference type="InterPro" id="IPR050547">
    <property type="entry name" value="DEAD_box_RNA_helicases"/>
</dbReference>
<dbReference type="GO" id="GO:0003723">
    <property type="term" value="F:RNA binding"/>
    <property type="evidence" value="ECO:0007669"/>
    <property type="project" value="TreeGrafter"/>
</dbReference>
<protein>
    <submittedName>
        <fullName evidence="11">Helicase Cas3</fullName>
    </submittedName>
</protein>
<dbReference type="InterPro" id="IPR006483">
    <property type="entry name" value="CRISPR-assoc_Cas3_HD"/>
</dbReference>
<evidence type="ECO:0000256" key="1">
    <source>
        <dbReference type="ARBA" id="ARBA00006847"/>
    </source>
</evidence>
<gene>
    <name evidence="11" type="ORF">NCTC10738_02118</name>
</gene>
<dbReference type="RefSeq" id="WP_115389664.1">
    <property type="nucleotide sequence ID" value="NZ_JADZHC010000083.1"/>
</dbReference>
<dbReference type="GO" id="GO:0004518">
    <property type="term" value="F:nuclease activity"/>
    <property type="evidence" value="ECO:0007669"/>
    <property type="project" value="UniProtKB-KW"/>
</dbReference>
<dbReference type="SMART" id="SM00490">
    <property type="entry name" value="HELICc"/>
    <property type="match status" value="1"/>
</dbReference>
<dbReference type="PROSITE" id="PS51643">
    <property type="entry name" value="HD_CAS3"/>
    <property type="match status" value="1"/>
</dbReference>
<keyword evidence="3" id="KW-0540">Nuclease</keyword>
<dbReference type="Proteomes" id="UP000254069">
    <property type="component" value="Unassembled WGS sequence"/>
</dbReference>
<dbReference type="Pfam" id="PF00270">
    <property type="entry name" value="DEAD"/>
    <property type="match status" value="1"/>
</dbReference>
<dbReference type="Pfam" id="PF22590">
    <property type="entry name" value="Cas3-like_C_2"/>
    <property type="match status" value="1"/>
</dbReference>
<keyword evidence="7 11" id="KW-0347">Helicase</keyword>
<evidence type="ECO:0000256" key="8">
    <source>
        <dbReference type="ARBA" id="ARBA00022840"/>
    </source>
</evidence>
<keyword evidence="5" id="KW-0547">Nucleotide-binding</keyword>
<keyword evidence="6" id="KW-0378">Hydrolase</keyword>
<evidence type="ECO:0000256" key="4">
    <source>
        <dbReference type="ARBA" id="ARBA00022723"/>
    </source>
</evidence>
<dbReference type="NCBIfam" id="TIGR01587">
    <property type="entry name" value="cas3_core"/>
    <property type="match status" value="1"/>
</dbReference>
<dbReference type="PANTHER" id="PTHR47963">
    <property type="entry name" value="DEAD-BOX ATP-DEPENDENT RNA HELICASE 47, MITOCHONDRIAL"/>
    <property type="match status" value="1"/>
</dbReference>
<dbReference type="GO" id="GO:0051607">
    <property type="term" value="P:defense response to virus"/>
    <property type="evidence" value="ECO:0007669"/>
    <property type="project" value="UniProtKB-KW"/>
</dbReference>
<dbReference type="SUPFAM" id="SSF52540">
    <property type="entry name" value="P-loop containing nucleoside triphosphate hydrolases"/>
    <property type="match status" value="1"/>
</dbReference>
<dbReference type="GO" id="GO:0046872">
    <property type="term" value="F:metal ion binding"/>
    <property type="evidence" value="ECO:0007669"/>
    <property type="project" value="UniProtKB-KW"/>
</dbReference>
<evidence type="ECO:0000256" key="2">
    <source>
        <dbReference type="ARBA" id="ARBA00009046"/>
    </source>
</evidence>
<evidence type="ECO:0000313" key="12">
    <source>
        <dbReference type="Proteomes" id="UP000254069"/>
    </source>
</evidence>
<reference evidence="11 12" key="1">
    <citation type="submission" date="2018-06" db="EMBL/GenBank/DDBJ databases">
        <authorList>
            <consortium name="Pathogen Informatics"/>
            <person name="Doyle S."/>
        </authorList>
    </citation>
    <scope>NUCLEOTIDE SEQUENCE [LARGE SCALE GENOMIC DNA]</scope>
    <source>
        <strain evidence="11 12">NCTC10738</strain>
    </source>
</reference>
<accession>A0A379ZYH9</accession>
<dbReference type="PANTHER" id="PTHR47963:SF9">
    <property type="entry name" value="CRISPR-ASSOCIATED ENDONUCLEASE_HELICASE CAS3"/>
    <property type="match status" value="1"/>
</dbReference>
<name>A0A379ZYH9_9GAMM</name>
<comment type="similarity">
    <text evidence="1">In the N-terminal section; belongs to the CRISPR-associated nuclease Cas3-HD family.</text>
</comment>
<keyword evidence="9" id="KW-0051">Antiviral defense</keyword>
<evidence type="ECO:0000259" key="10">
    <source>
        <dbReference type="PROSITE" id="PS51643"/>
    </source>
</evidence>
<dbReference type="Gene3D" id="1.10.3210.30">
    <property type="match status" value="1"/>
</dbReference>
<dbReference type="EMBL" id="UGYO01000001">
    <property type="protein sequence ID" value="SUI69843.1"/>
    <property type="molecule type" value="Genomic_DNA"/>
</dbReference>
<keyword evidence="12" id="KW-1185">Reference proteome</keyword>
<dbReference type="CDD" id="cd09641">
    <property type="entry name" value="Cas3''_I"/>
    <property type="match status" value="1"/>
</dbReference>
<evidence type="ECO:0000256" key="6">
    <source>
        <dbReference type="ARBA" id="ARBA00022801"/>
    </source>
</evidence>
<dbReference type="InterPro" id="IPR006474">
    <property type="entry name" value="Helicase_Cas3_CRISPR-ass_core"/>
</dbReference>
<evidence type="ECO:0000256" key="3">
    <source>
        <dbReference type="ARBA" id="ARBA00022722"/>
    </source>
</evidence>
<evidence type="ECO:0000256" key="5">
    <source>
        <dbReference type="ARBA" id="ARBA00022741"/>
    </source>
</evidence>
<comment type="similarity">
    <text evidence="2">In the central section; belongs to the CRISPR-associated helicase Cas3 family.</text>
</comment>
<dbReference type="InterPro" id="IPR027417">
    <property type="entry name" value="P-loop_NTPase"/>
</dbReference>
<evidence type="ECO:0000256" key="9">
    <source>
        <dbReference type="ARBA" id="ARBA00023118"/>
    </source>
</evidence>
<dbReference type="NCBIfam" id="TIGR01596">
    <property type="entry name" value="cas3_HD"/>
    <property type="match status" value="1"/>
</dbReference>
<dbReference type="Pfam" id="PF18019">
    <property type="entry name" value="Cas3_HD"/>
    <property type="match status" value="1"/>
</dbReference>
<feature type="domain" description="HD Cas3-type" evidence="10">
    <location>
        <begin position="19"/>
        <end position="221"/>
    </location>
</feature>
<keyword evidence="4" id="KW-0479">Metal-binding</keyword>
<sequence length="903" mass="100649">MTEYYYRYWGKAQKGVDRSGDEYHLLAYHALDVAACGWCLMSEKYDFGKRLAKQLQISQQQLQRLFAFLLSIHDLGKFARAFQNLVPHLSEQLTESLFDYQYTERHDSLGFWLVKGADDVIEVFANQAELPARKVAISTTFSCWLQIVMGHHGQPPKARPKSLPQFFSTDDIAAAANFVKEMLAFWLTPDEVGLLFDKGLRARLQQCSWQLAGLAVLADWQGSNQHFFPYQSRVISLSDYYQQARKQAAEAIAQAQLVPLAANPFNSIQQLFPFIQTPTPLQQYAVDQALSDSPQLFILEDVTGAGKTEAALTLVHRMLTQGLASGLYVGLPTMATANAMYQRLAACYQALFNPDSRPSLVLSHGARHLSSLFRQSVMLPEQPKDLSYQNQELSASAYCNQWLADSRKKALLANVGVGTLDQALMSVLPARHQSLRLLGLSGKVLLVDEVHAYDAYMQTLLARLLKLHASQGGSAILLSATLPQAMKTTLLKAYAEGLAQPSLELTCSDYPLATQFPAVSCHEYPLATRAQVCRTVNVSRLADDQQALTLIKQSCARQECVCWVRNTVDEARAAYEMLHNCGFDAERLTLFHSRFAMVDRQRIEQQVLAAFGKESNAATRAGRVLIATQVVEQSLDLDFDLMISDLAPIDLMLQRAGRLHRHRRLANGDPITDASADRRGTPCLYVVSPEPTLDAEADWLPKRSGSRAVYQDLALLWRSAYLLFGKPAYCMPEDARDLIETAYDMDTPLDAPEALLDSSYQALGEHKAAISIANANLLNIEQGYSQSSNETGWGEELNVPTRLSDKTLSVVLVGKDEQGQWQPYAQEHEFAWDLSQLTLREKQWVEADAALSANIKAQLQALQAVTPALKWHQLFPLAQQWQTFYSAKLGWVGSPANAGNKND</sequence>
<dbReference type="GO" id="GO:0016787">
    <property type="term" value="F:hydrolase activity"/>
    <property type="evidence" value="ECO:0007669"/>
    <property type="project" value="UniProtKB-KW"/>
</dbReference>
<evidence type="ECO:0000313" key="11">
    <source>
        <dbReference type="EMBL" id="SUI69843.1"/>
    </source>
</evidence>
<dbReference type="Gene3D" id="3.40.50.300">
    <property type="entry name" value="P-loop containing nucleotide triphosphate hydrolases"/>
    <property type="match status" value="2"/>
</dbReference>
<organism evidence="11 12">
    <name type="scientific">Shewanella algae</name>
    <dbReference type="NCBI Taxonomy" id="38313"/>
    <lineage>
        <taxon>Bacteria</taxon>
        <taxon>Pseudomonadati</taxon>
        <taxon>Pseudomonadota</taxon>
        <taxon>Gammaproteobacteria</taxon>
        <taxon>Alteromonadales</taxon>
        <taxon>Shewanellaceae</taxon>
        <taxon>Shewanella</taxon>
    </lineage>
</organism>
<dbReference type="InterPro" id="IPR011545">
    <property type="entry name" value="DEAD/DEAH_box_helicase_dom"/>
</dbReference>
<dbReference type="InterPro" id="IPR054712">
    <property type="entry name" value="Cas3-like_dom"/>
</dbReference>
<dbReference type="GO" id="GO:0003724">
    <property type="term" value="F:RNA helicase activity"/>
    <property type="evidence" value="ECO:0007669"/>
    <property type="project" value="TreeGrafter"/>
</dbReference>
<dbReference type="InterPro" id="IPR014001">
    <property type="entry name" value="Helicase_ATP-bd"/>
</dbReference>
<dbReference type="AlphaFoldDB" id="A0A379ZYH9"/>
<evidence type="ECO:0000256" key="7">
    <source>
        <dbReference type="ARBA" id="ARBA00022806"/>
    </source>
</evidence>